<organism evidence="1 2">
    <name type="scientific">Eumeta variegata</name>
    <name type="common">Bagworm moth</name>
    <name type="synonym">Eumeta japonica</name>
    <dbReference type="NCBI Taxonomy" id="151549"/>
    <lineage>
        <taxon>Eukaryota</taxon>
        <taxon>Metazoa</taxon>
        <taxon>Ecdysozoa</taxon>
        <taxon>Arthropoda</taxon>
        <taxon>Hexapoda</taxon>
        <taxon>Insecta</taxon>
        <taxon>Pterygota</taxon>
        <taxon>Neoptera</taxon>
        <taxon>Endopterygota</taxon>
        <taxon>Lepidoptera</taxon>
        <taxon>Glossata</taxon>
        <taxon>Ditrysia</taxon>
        <taxon>Tineoidea</taxon>
        <taxon>Psychidae</taxon>
        <taxon>Oiketicinae</taxon>
        <taxon>Eumeta</taxon>
    </lineage>
</organism>
<proteinExistence type="predicted"/>
<keyword evidence="2" id="KW-1185">Reference proteome</keyword>
<accession>A0A4C1VCR7</accession>
<sequence length="140" mass="16384">MNGSGVGIESETRSKIEKGIRMRMKNKTKIEVGNETGVEIERGKSVPVFRTVRRVPKSKSKVRRKSAPTVRKKPFRPIVYEDTTHPQNSLLESFKTLLFIVEEFHCRRKLSRLHRSLVYEDAIHHQNVMYENFEVYALHC</sequence>
<name>A0A4C1VCR7_EUMVA</name>
<evidence type="ECO:0000313" key="2">
    <source>
        <dbReference type="Proteomes" id="UP000299102"/>
    </source>
</evidence>
<gene>
    <name evidence="1" type="ORF">EVAR_23241_1</name>
</gene>
<dbReference type="Proteomes" id="UP000299102">
    <property type="component" value="Unassembled WGS sequence"/>
</dbReference>
<dbReference type="AlphaFoldDB" id="A0A4C1VCR7"/>
<protein>
    <submittedName>
        <fullName evidence="1">Uncharacterized protein</fullName>
    </submittedName>
</protein>
<evidence type="ECO:0000313" key="1">
    <source>
        <dbReference type="EMBL" id="GBP36938.1"/>
    </source>
</evidence>
<dbReference type="EMBL" id="BGZK01000325">
    <property type="protein sequence ID" value="GBP36938.1"/>
    <property type="molecule type" value="Genomic_DNA"/>
</dbReference>
<comment type="caution">
    <text evidence="1">The sequence shown here is derived from an EMBL/GenBank/DDBJ whole genome shotgun (WGS) entry which is preliminary data.</text>
</comment>
<reference evidence="1 2" key="1">
    <citation type="journal article" date="2019" name="Commun. Biol.">
        <title>The bagworm genome reveals a unique fibroin gene that provides high tensile strength.</title>
        <authorList>
            <person name="Kono N."/>
            <person name="Nakamura H."/>
            <person name="Ohtoshi R."/>
            <person name="Tomita M."/>
            <person name="Numata K."/>
            <person name="Arakawa K."/>
        </authorList>
    </citation>
    <scope>NUCLEOTIDE SEQUENCE [LARGE SCALE GENOMIC DNA]</scope>
</reference>